<evidence type="ECO:0000313" key="2">
    <source>
        <dbReference type="EMBL" id="MFC5407299.1"/>
    </source>
</evidence>
<sequence>MLEEERTNRKQGDSASDREVETSQDTMPANQPPLTHKPAVDSLAVKQWEQFHRTSYFRSWYHWYGKYPWI</sequence>
<dbReference type="EMBL" id="JBHSMI010000067">
    <property type="protein sequence ID" value="MFC5407299.1"/>
    <property type="molecule type" value="Genomic_DNA"/>
</dbReference>
<feature type="compositionally biased region" description="Polar residues" evidence="1">
    <location>
        <begin position="23"/>
        <end position="33"/>
    </location>
</feature>
<keyword evidence="3" id="KW-1185">Reference proteome</keyword>
<evidence type="ECO:0000313" key="3">
    <source>
        <dbReference type="Proteomes" id="UP001596113"/>
    </source>
</evidence>
<gene>
    <name evidence="2" type="ORF">ACFPOF_31605</name>
</gene>
<name>A0ABW0I373_9BACL</name>
<evidence type="ECO:0000256" key="1">
    <source>
        <dbReference type="SAM" id="MobiDB-lite"/>
    </source>
</evidence>
<protein>
    <submittedName>
        <fullName evidence="2">Uncharacterized protein</fullName>
    </submittedName>
</protein>
<dbReference type="RefSeq" id="WP_378139841.1">
    <property type="nucleotide sequence ID" value="NZ_JBHSMI010000067.1"/>
</dbReference>
<dbReference type="Proteomes" id="UP001596113">
    <property type="component" value="Unassembled WGS sequence"/>
</dbReference>
<feature type="compositionally biased region" description="Basic and acidic residues" evidence="1">
    <location>
        <begin position="1"/>
        <end position="21"/>
    </location>
</feature>
<comment type="caution">
    <text evidence="2">The sequence shown here is derived from an EMBL/GenBank/DDBJ whole genome shotgun (WGS) entry which is preliminary data.</text>
</comment>
<organism evidence="2 3">
    <name type="scientific">Cohnella soli</name>
    <dbReference type="NCBI Taxonomy" id="425005"/>
    <lineage>
        <taxon>Bacteria</taxon>
        <taxon>Bacillati</taxon>
        <taxon>Bacillota</taxon>
        <taxon>Bacilli</taxon>
        <taxon>Bacillales</taxon>
        <taxon>Paenibacillaceae</taxon>
        <taxon>Cohnella</taxon>
    </lineage>
</organism>
<reference evidence="3" key="1">
    <citation type="journal article" date="2019" name="Int. J. Syst. Evol. Microbiol.">
        <title>The Global Catalogue of Microorganisms (GCM) 10K type strain sequencing project: providing services to taxonomists for standard genome sequencing and annotation.</title>
        <authorList>
            <consortium name="The Broad Institute Genomics Platform"/>
            <consortium name="The Broad Institute Genome Sequencing Center for Infectious Disease"/>
            <person name="Wu L."/>
            <person name="Ma J."/>
        </authorList>
    </citation>
    <scope>NUCLEOTIDE SEQUENCE [LARGE SCALE GENOMIC DNA]</scope>
    <source>
        <strain evidence="3">CGMCC 1.18575</strain>
    </source>
</reference>
<proteinExistence type="predicted"/>
<feature type="region of interest" description="Disordered" evidence="1">
    <location>
        <begin position="1"/>
        <end position="37"/>
    </location>
</feature>
<accession>A0ABW0I373</accession>